<dbReference type="Gene3D" id="6.10.250.330">
    <property type="match status" value="1"/>
</dbReference>
<dbReference type="InterPro" id="IPR036165">
    <property type="entry name" value="YefM-like_sf"/>
</dbReference>
<dbReference type="Gene3D" id="3.40.1620.10">
    <property type="entry name" value="YefM-like domain"/>
    <property type="match status" value="1"/>
</dbReference>
<dbReference type="InterPro" id="IPR006442">
    <property type="entry name" value="Antitoxin_Phd/YefM"/>
</dbReference>
<accession>A0ABT7MM96</accession>
<evidence type="ECO:0000256" key="1">
    <source>
        <dbReference type="ARBA" id="ARBA00009981"/>
    </source>
</evidence>
<organism evidence="3 4">
    <name type="scientific">Exiguobacterium mexicanum</name>
    <dbReference type="NCBI Taxonomy" id="340146"/>
    <lineage>
        <taxon>Bacteria</taxon>
        <taxon>Bacillati</taxon>
        <taxon>Bacillota</taxon>
        <taxon>Bacilli</taxon>
        <taxon>Bacillales</taxon>
        <taxon>Bacillales Family XII. Incertae Sedis</taxon>
        <taxon>Exiguobacterium</taxon>
    </lineage>
</organism>
<comment type="function">
    <text evidence="2">Antitoxin component of a type II toxin-antitoxin (TA) system.</text>
</comment>
<dbReference type="PANTHER" id="PTHR33713:SF6">
    <property type="entry name" value="ANTITOXIN YEFM"/>
    <property type="match status" value="1"/>
</dbReference>
<proteinExistence type="inferred from homology"/>
<keyword evidence="4" id="KW-1185">Reference proteome</keyword>
<comment type="similarity">
    <text evidence="1 2">Belongs to the phD/YefM antitoxin family.</text>
</comment>
<reference evidence="3 4" key="1">
    <citation type="submission" date="2023-06" db="EMBL/GenBank/DDBJ databases">
        <title>Influencing factors and mechanism of Cr(VI) reduction by facultative anaerobic Exiguobacterium sp. PY14.</title>
        <authorList>
            <person name="Zou L."/>
        </authorList>
    </citation>
    <scope>NUCLEOTIDE SEQUENCE [LARGE SCALE GENOMIC DNA]</scope>
    <source>
        <strain evidence="3 4">PY14</strain>
    </source>
</reference>
<protein>
    <recommendedName>
        <fullName evidence="2">Antitoxin</fullName>
    </recommendedName>
</protein>
<evidence type="ECO:0000313" key="3">
    <source>
        <dbReference type="EMBL" id="MDL5376319.1"/>
    </source>
</evidence>
<name>A0ABT7MM96_9BACL</name>
<gene>
    <name evidence="3" type="ORF">QR695_04790</name>
</gene>
<dbReference type="Proteomes" id="UP001230807">
    <property type="component" value="Unassembled WGS sequence"/>
</dbReference>
<dbReference type="RefSeq" id="WP_286038215.1">
    <property type="nucleotide sequence ID" value="NZ_CP183077.1"/>
</dbReference>
<comment type="caution">
    <text evidence="3">The sequence shown here is derived from an EMBL/GenBank/DDBJ whole genome shotgun (WGS) entry which is preliminary data.</text>
</comment>
<dbReference type="SUPFAM" id="SSF143120">
    <property type="entry name" value="YefM-like"/>
    <property type="match status" value="1"/>
</dbReference>
<evidence type="ECO:0000313" key="4">
    <source>
        <dbReference type="Proteomes" id="UP001230807"/>
    </source>
</evidence>
<dbReference type="PANTHER" id="PTHR33713">
    <property type="entry name" value="ANTITOXIN YAFN-RELATED"/>
    <property type="match status" value="1"/>
</dbReference>
<evidence type="ECO:0000256" key="2">
    <source>
        <dbReference type="RuleBase" id="RU362080"/>
    </source>
</evidence>
<sequence length="76" mass="8959">MTIFTYQEARKNLKQVLDQVHENSESITIVRKNGRNAVIMSEQEYNQLMETMYVLQSPKNAERLLESVRQLQQKST</sequence>
<dbReference type="EMBL" id="JASWER010000003">
    <property type="protein sequence ID" value="MDL5376319.1"/>
    <property type="molecule type" value="Genomic_DNA"/>
</dbReference>
<dbReference type="InterPro" id="IPR051405">
    <property type="entry name" value="phD/YefM_antitoxin"/>
</dbReference>
<dbReference type="NCBIfam" id="TIGR01552">
    <property type="entry name" value="phd_fam"/>
    <property type="match status" value="1"/>
</dbReference>
<dbReference type="Pfam" id="PF02604">
    <property type="entry name" value="PhdYeFM_antitox"/>
    <property type="match status" value="1"/>
</dbReference>